<protein>
    <recommendedName>
        <fullName evidence="3">Immunoglobulin V-set domain-containing protein</fullName>
    </recommendedName>
</protein>
<proteinExistence type="predicted"/>
<reference evidence="1" key="1">
    <citation type="submission" date="2022-11" db="EMBL/GenBank/DDBJ databases">
        <title>Centuries of genome instability and evolution in soft-shell clam transmissible cancer (bioRxiv).</title>
        <authorList>
            <person name="Hart S.F.M."/>
            <person name="Yonemitsu M.A."/>
            <person name="Giersch R.M."/>
            <person name="Beal B.F."/>
            <person name="Arriagada G."/>
            <person name="Davis B.W."/>
            <person name="Ostrander E.A."/>
            <person name="Goff S.P."/>
            <person name="Metzger M.J."/>
        </authorList>
    </citation>
    <scope>NUCLEOTIDE SEQUENCE</scope>
    <source>
        <strain evidence="1">MELC-2E11</strain>
        <tissue evidence="1">Siphon/mantle</tissue>
    </source>
</reference>
<organism evidence="1 2">
    <name type="scientific">Mya arenaria</name>
    <name type="common">Soft-shell clam</name>
    <dbReference type="NCBI Taxonomy" id="6604"/>
    <lineage>
        <taxon>Eukaryota</taxon>
        <taxon>Metazoa</taxon>
        <taxon>Spiralia</taxon>
        <taxon>Lophotrochozoa</taxon>
        <taxon>Mollusca</taxon>
        <taxon>Bivalvia</taxon>
        <taxon>Autobranchia</taxon>
        <taxon>Heteroconchia</taxon>
        <taxon>Euheterodonta</taxon>
        <taxon>Imparidentia</taxon>
        <taxon>Neoheterodontei</taxon>
        <taxon>Myida</taxon>
        <taxon>Myoidea</taxon>
        <taxon>Myidae</taxon>
        <taxon>Mya</taxon>
    </lineage>
</organism>
<evidence type="ECO:0008006" key="3">
    <source>
        <dbReference type="Google" id="ProtNLM"/>
    </source>
</evidence>
<sequence>MFDTDLCIKQFKYHETYRGPPLDDNGLPTVYNYEGSDIRADFPKLHFASNNRDLVITGVQVIDSGTYTCLNTGQNLIVRGCPLVKLVHQYPSYSTVHRRYNGGLWNPLFGYNKLHIPIGRLHFAMLQDEESGITFAETIDWSKDI</sequence>
<dbReference type="EMBL" id="CP111016">
    <property type="protein sequence ID" value="WAR06631.1"/>
    <property type="molecule type" value="Genomic_DNA"/>
</dbReference>
<dbReference type="InterPro" id="IPR036179">
    <property type="entry name" value="Ig-like_dom_sf"/>
</dbReference>
<dbReference type="SUPFAM" id="SSF48726">
    <property type="entry name" value="Immunoglobulin"/>
    <property type="match status" value="1"/>
</dbReference>
<dbReference type="Proteomes" id="UP001164746">
    <property type="component" value="Chromosome 5"/>
</dbReference>
<name>A0ABY7ED34_MYAAR</name>
<evidence type="ECO:0000313" key="1">
    <source>
        <dbReference type="EMBL" id="WAR06631.1"/>
    </source>
</evidence>
<keyword evidence="2" id="KW-1185">Reference proteome</keyword>
<evidence type="ECO:0000313" key="2">
    <source>
        <dbReference type="Proteomes" id="UP001164746"/>
    </source>
</evidence>
<gene>
    <name evidence="1" type="ORF">MAR_022000</name>
</gene>
<accession>A0ABY7ED34</accession>